<name>A0A9W7EX15_9STRA</name>
<keyword evidence="2" id="KW-1185">Reference proteome</keyword>
<sequence>MSDEPTRRAPRTLRIPRLNEDVIGVILSFVSIGGSRIFIKDGLERLARFTRSGGGRRRGQPIDFSDLHRCAQISQDFWRQANRRRALVIAAMRRRSDGDIHAVTREWFRDKEMVTEEYGHISNWDVSGVTNMSHLFQFDRSRTFNEDLSSWDTSNVTNMGEMFLVNESFNSDISSWNTSKVTSMWCTFKQAKSFNCDLSSWDVSNVVDSRGMFGEATAFNGDISSWDVSKVRIAKGMFKGAAAFSGDLSLWNVSNIRNMDSMFLNATAFDRDTIKDWDLRGNDLDDLFK</sequence>
<accession>A0A9W7EX15</accession>
<organism evidence="1 2">
    <name type="scientific">Triparma verrucosa</name>
    <dbReference type="NCBI Taxonomy" id="1606542"/>
    <lineage>
        <taxon>Eukaryota</taxon>
        <taxon>Sar</taxon>
        <taxon>Stramenopiles</taxon>
        <taxon>Ochrophyta</taxon>
        <taxon>Bolidophyceae</taxon>
        <taxon>Parmales</taxon>
        <taxon>Triparmaceae</taxon>
        <taxon>Triparma</taxon>
    </lineage>
</organism>
<dbReference type="InterPro" id="IPR005046">
    <property type="entry name" value="DUF285"/>
</dbReference>
<gene>
    <name evidence="1" type="ORF">TrVE_jg5778</name>
</gene>
<comment type="caution">
    <text evidence="1">The sequence shown here is derived from an EMBL/GenBank/DDBJ whole genome shotgun (WGS) entry which is preliminary data.</text>
</comment>
<reference evidence="2" key="1">
    <citation type="journal article" date="2023" name="Commun. Biol.">
        <title>Genome analysis of Parmales, the sister group of diatoms, reveals the evolutionary specialization of diatoms from phago-mixotrophs to photoautotrophs.</title>
        <authorList>
            <person name="Ban H."/>
            <person name="Sato S."/>
            <person name="Yoshikawa S."/>
            <person name="Yamada K."/>
            <person name="Nakamura Y."/>
            <person name="Ichinomiya M."/>
            <person name="Sato N."/>
            <person name="Blanc-Mathieu R."/>
            <person name="Endo H."/>
            <person name="Kuwata A."/>
            <person name="Ogata H."/>
        </authorList>
    </citation>
    <scope>NUCLEOTIDE SEQUENCE [LARGE SCALE GENOMIC DNA]</scope>
    <source>
        <strain evidence="2">NIES 3699</strain>
    </source>
</reference>
<dbReference type="EMBL" id="BRXX01000172">
    <property type="protein sequence ID" value="GMH95689.1"/>
    <property type="molecule type" value="Genomic_DNA"/>
</dbReference>
<evidence type="ECO:0008006" key="3">
    <source>
        <dbReference type="Google" id="ProtNLM"/>
    </source>
</evidence>
<dbReference type="InterPro" id="IPR011889">
    <property type="entry name" value="Liste_lipo_26"/>
</dbReference>
<dbReference type="Pfam" id="PF03382">
    <property type="entry name" value="DUF285"/>
    <property type="match status" value="1"/>
</dbReference>
<evidence type="ECO:0000313" key="2">
    <source>
        <dbReference type="Proteomes" id="UP001165160"/>
    </source>
</evidence>
<dbReference type="NCBIfam" id="TIGR02167">
    <property type="entry name" value="Liste_lipo_26"/>
    <property type="match status" value="3"/>
</dbReference>
<proteinExistence type="predicted"/>
<protein>
    <recommendedName>
        <fullName evidence="3">BspA family leucine-rich repeat surface protein</fullName>
    </recommendedName>
</protein>
<evidence type="ECO:0000313" key="1">
    <source>
        <dbReference type="EMBL" id="GMH95689.1"/>
    </source>
</evidence>
<dbReference type="AlphaFoldDB" id="A0A9W7EX15"/>
<dbReference type="Proteomes" id="UP001165160">
    <property type="component" value="Unassembled WGS sequence"/>
</dbReference>